<dbReference type="AlphaFoldDB" id="A0AAD5SYI1"/>
<dbReference type="Proteomes" id="UP001211907">
    <property type="component" value="Unassembled WGS sequence"/>
</dbReference>
<evidence type="ECO:0000313" key="2">
    <source>
        <dbReference type="Proteomes" id="UP001211907"/>
    </source>
</evidence>
<reference evidence="1" key="1">
    <citation type="submission" date="2020-05" db="EMBL/GenBank/DDBJ databases">
        <title>Phylogenomic resolution of chytrid fungi.</title>
        <authorList>
            <person name="Stajich J.E."/>
            <person name="Amses K."/>
            <person name="Simmons R."/>
            <person name="Seto K."/>
            <person name="Myers J."/>
            <person name="Bonds A."/>
            <person name="Quandt C.A."/>
            <person name="Barry K."/>
            <person name="Liu P."/>
            <person name="Grigoriev I."/>
            <person name="Longcore J.E."/>
            <person name="James T.Y."/>
        </authorList>
    </citation>
    <scope>NUCLEOTIDE SEQUENCE</scope>
    <source>
        <strain evidence="1">JEL0513</strain>
    </source>
</reference>
<organism evidence="1 2">
    <name type="scientific">Physocladia obscura</name>
    <dbReference type="NCBI Taxonomy" id="109957"/>
    <lineage>
        <taxon>Eukaryota</taxon>
        <taxon>Fungi</taxon>
        <taxon>Fungi incertae sedis</taxon>
        <taxon>Chytridiomycota</taxon>
        <taxon>Chytridiomycota incertae sedis</taxon>
        <taxon>Chytridiomycetes</taxon>
        <taxon>Chytridiales</taxon>
        <taxon>Chytriomycetaceae</taxon>
        <taxon>Physocladia</taxon>
    </lineage>
</organism>
<proteinExistence type="predicted"/>
<keyword evidence="2" id="KW-1185">Reference proteome</keyword>
<gene>
    <name evidence="1" type="ORF">HK100_000409</name>
</gene>
<protein>
    <submittedName>
        <fullName evidence="1">Uncharacterized protein</fullName>
    </submittedName>
</protein>
<evidence type="ECO:0000313" key="1">
    <source>
        <dbReference type="EMBL" id="KAJ3119239.1"/>
    </source>
</evidence>
<sequence length="188" mass="21442">MTEIILSTNVDIKVRRMLLKSKEDIAKKNERIIAEKEKLIAEKDKRITETKAVHTLLMNELNLKYEKAVFARAHLESMLSVRFLIETFEQRFCKKIRNLNVSRIDKWKAYFSESSDRFAPFAAATSLSETAVSDEIHSLFNSKSACIHSSHILGNDAFAIHVRKGLSATQLDLVNVMIKISGWDVTVT</sequence>
<name>A0AAD5SYI1_9FUNG</name>
<dbReference type="EMBL" id="JADGJH010001080">
    <property type="protein sequence ID" value="KAJ3119239.1"/>
    <property type="molecule type" value="Genomic_DNA"/>
</dbReference>
<accession>A0AAD5SYI1</accession>
<comment type="caution">
    <text evidence="1">The sequence shown here is derived from an EMBL/GenBank/DDBJ whole genome shotgun (WGS) entry which is preliminary data.</text>
</comment>